<dbReference type="HOGENOM" id="CLU_016047_1_2_6"/>
<keyword evidence="4 7" id="KW-0812">Transmembrane</keyword>
<dbReference type="PROSITE" id="PS50928">
    <property type="entry name" value="ABC_TM1"/>
    <property type="match status" value="1"/>
</dbReference>
<evidence type="ECO:0000256" key="3">
    <source>
        <dbReference type="ARBA" id="ARBA00022475"/>
    </source>
</evidence>
<dbReference type="PANTHER" id="PTHR43744">
    <property type="entry name" value="ABC TRANSPORTER PERMEASE PROTEIN MG189-RELATED-RELATED"/>
    <property type="match status" value="1"/>
</dbReference>
<evidence type="ECO:0000256" key="1">
    <source>
        <dbReference type="ARBA" id="ARBA00004651"/>
    </source>
</evidence>
<dbReference type="CDD" id="cd06261">
    <property type="entry name" value="TM_PBP2"/>
    <property type="match status" value="1"/>
</dbReference>
<organism evidence="9 10">
    <name type="scientific">Reinekea blandensis MED297</name>
    <dbReference type="NCBI Taxonomy" id="314283"/>
    <lineage>
        <taxon>Bacteria</taxon>
        <taxon>Pseudomonadati</taxon>
        <taxon>Pseudomonadota</taxon>
        <taxon>Gammaproteobacteria</taxon>
        <taxon>Oceanospirillales</taxon>
        <taxon>Saccharospirillaceae</taxon>
        <taxon>Reinekea</taxon>
    </lineage>
</organism>
<feature type="transmembrane region" description="Helical" evidence="7">
    <location>
        <begin position="260"/>
        <end position="281"/>
    </location>
</feature>
<dbReference type="InterPro" id="IPR000515">
    <property type="entry name" value="MetI-like"/>
</dbReference>
<keyword evidence="5 7" id="KW-1133">Transmembrane helix</keyword>
<dbReference type="Gene3D" id="1.10.3720.10">
    <property type="entry name" value="MetI-like"/>
    <property type="match status" value="1"/>
</dbReference>
<keyword evidence="6 7" id="KW-0472">Membrane</keyword>
<accession>A4BCC8</accession>
<keyword evidence="2 7" id="KW-0813">Transport</keyword>
<dbReference type="PANTHER" id="PTHR43744:SF12">
    <property type="entry name" value="ABC TRANSPORTER PERMEASE PROTEIN MG189-RELATED"/>
    <property type="match status" value="1"/>
</dbReference>
<dbReference type="AlphaFoldDB" id="A4BCC8"/>
<feature type="transmembrane region" description="Helical" evidence="7">
    <location>
        <begin position="30"/>
        <end position="49"/>
    </location>
</feature>
<comment type="caution">
    <text evidence="9">The sequence shown here is derived from an EMBL/GenBank/DDBJ whole genome shotgun (WGS) entry which is preliminary data.</text>
</comment>
<keyword evidence="10" id="KW-1185">Reference proteome</keyword>
<feature type="transmembrane region" description="Helical" evidence="7">
    <location>
        <begin position="127"/>
        <end position="147"/>
    </location>
</feature>
<dbReference type="RefSeq" id="WP_008042526.1">
    <property type="nucleotide sequence ID" value="NZ_CH724149.1"/>
</dbReference>
<dbReference type="EMBL" id="AAOE01000005">
    <property type="protein sequence ID" value="EAR10194.1"/>
    <property type="molecule type" value="Genomic_DNA"/>
</dbReference>
<dbReference type="InterPro" id="IPR035906">
    <property type="entry name" value="MetI-like_sf"/>
</dbReference>
<feature type="transmembrane region" description="Helical" evidence="7">
    <location>
        <begin position="202"/>
        <end position="224"/>
    </location>
</feature>
<comment type="subcellular location">
    <subcellularLocation>
        <location evidence="1 7">Cell membrane</location>
        <topology evidence="1 7">Multi-pass membrane protein</topology>
    </subcellularLocation>
</comment>
<evidence type="ECO:0000256" key="4">
    <source>
        <dbReference type="ARBA" id="ARBA00022692"/>
    </source>
</evidence>
<gene>
    <name evidence="9" type="ORF">MED297_13262</name>
</gene>
<dbReference type="SUPFAM" id="SSF161098">
    <property type="entry name" value="MetI-like"/>
    <property type="match status" value="1"/>
</dbReference>
<protein>
    <submittedName>
        <fullName evidence="9">ABC transporter, membrane spanning protein (Sugar)</fullName>
    </submittedName>
</protein>
<feature type="transmembrane region" description="Helical" evidence="7">
    <location>
        <begin position="94"/>
        <end position="115"/>
    </location>
</feature>
<keyword evidence="3" id="KW-1003">Cell membrane</keyword>
<name>A4BCC8_9GAMM</name>
<comment type="similarity">
    <text evidence="7">Belongs to the binding-protein-dependent transport system permease family.</text>
</comment>
<evidence type="ECO:0000256" key="7">
    <source>
        <dbReference type="RuleBase" id="RU363032"/>
    </source>
</evidence>
<evidence type="ECO:0000256" key="6">
    <source>
        <dbReference type="ARBA" id="ARBA00023136"/>
    </source>
</evidence>
<dbReference type="GO" id="GO:0005886">
    <property type="term" value="C:plasma membrane"/>
    <property type="evidence" value="ECO:0007669"/>
    <property type="project" value="UniProtKB-SubCell"/>
</dbReference>
<dbReference type="Proteomes" id="UP000005953">
    <property type="component" value="Unassembled WGS sequence"/>
</dbReference>
<dbReference type="GO" id="GO:0055085">
    <property type="term" value="P:transmembrane transport"/>
    <property type="evidence" value="ECO:0007669"/>
    <property type="project" value="InterPro"/>
</dbReference>
<reference evidence="9 10" key="1">
    <citation type="submission" date="2006-02" db="EMBL/GenBank/DDBJ databases">
        <authorList>
            <person name="Pinhassi J."/>
            <person name="Pedros-Alio C."/>
            <person name="Ferriera S."/>
            <person name="Johnson J."/>
            <person name="Kravitz S."/>
            <person name="Halpern A."/>
            <person name="Remington K."/>
            <person name="Beeson K."/>
            <person name="Tran B."/>
            <person name="Rogers Y.-H."/>
            <person name="Friedman R."/>
            <person name="Venter J.C."/>
        </authorList>
    </citation>
    <scope>NUCLEOTIDE SEQUENCE [LARGE SCALE GENOMIC DNA]</scope>
    <source>
        <strain evidence="9 10">MED297</strain>
    </source>
</reference>
<evidence type="ECO:0000259" key="8">
    <source>
        <dbReference type="PROSITE" id="PS50928"/>
    </source>
</evidence>
<feature type="transmembrane region" description="Helical" evidence="7">
    <location>
        <begin position="159"/>
        <end position="181"/>
    </location>
</feature>
<feature type="domain" description="ABC transmembrane type-1" evidence="8">
    <location>
        <begin position="90"/>
        <end position="281"/>
    </location>
</feature>
<proteinExistence type="inferred from homology"/>
<evidence type="ECO:0000313" key="10">
    <source>
        <dbReference type="Proteomes" id="UP000005953"/>
    </source>
</evidence>
<evidence type="ECO:0000313" key="9">
    <source>
        <dbReference type="EMBL" id="EAR10194.1"/>
    </source>
</evidence>
<evidence type="ECO:0000256" key="5">
    <source>
        <dbReference type="ARBA" id="ARBA00022989"/>
    </source>
</evidence>
<evidence type="ECO:0000256" key="2">
    <source>
        <dbReference type="ARBA" id="ARBA00022448"/>
    </source>
</evidence>
<sequence length="296" mass="33307">MTELTSHRTASELADQSLIRPRKVMSLPRVLRLAFLFASSAFVLIPFYATVLGGFKTTGELRTQPFALPQTWDLTYYKQILSDPALWNMMWNSLLYSGLTIFFTMLIASMVAFTFSHIHFFGKKYAYSYLITGMMFPAAVAILSLFIKIRDFGLLDTTAGVVLPQIAFGLAMSVLFFKSFFEQLPKEIFEAAMVDGCGYTRFFFKVVIPLSTPILATVGVFLLVGSWNSYIMPLILLNSPEKYPWTLGLMQFRGQYNVEWNLVLGYITVTIIPAIVFFLLAQRYIVAGLGQGAVKG</sequence>
<dbReference type="STRING" id="314283.MED297_13262"/>
<dbReference type="Pfam" id="PF00528">
    <property type="entry name" value="BPD_transp_1"/>
    <property type="match status" value="1"/>
</dbReference>